<protein>
    <submittedName>
        <fullName evidence="1">Uncharacterized protein</fullName>
    </submittedName>
</protein>
<evidence type="ECO:0000313" key="2">
    <source>
        <dbReference type="Proteomes" id="UP000499080"/>
    </source>
</evidence>
<dbReference type="EMBL" id="BGPR01015242">
    <property type="protein sequence ID" value="GBN68531.1"/>
    <property type="molecule type" value="Genomic_DNA"/>
</dbReference>
<accession>A0A4Y2QYZ5</accession>
<dbReference type="AlphaFoldDB" id="A0A4Y2QYZ5"/>
<evidence type="ECO:0000313" key="1">
    <source>
        <dbReference type="EMBL" id="GBN68531.1"/>
    </source>
</evidence>
<organism evidence="1 2">
    <name type="scientific">Araneus ventricosus</name>
    <name type="common">Orbweaver spider</name>
    <name type="synonym">Epeira ventricosa</name>
    <dbReference type="NCBI Taxonomy" id="182803"/>
    <lineage>
        <taxon>Eukaryota</taxon>
        <taxon>Metazoa</taxon>
        <taxon>Ecdysozoa</taxon>
        <taxon>Arthropoda</taxon>
        <taxon>Chelicerata</taxon>
        <taxon>Arachnida</taxon>
        <taxon>Araneae</taxon>
        <taxon>Araneomorphae</taxon>
        <taxon>Entelegynae</taxon>
        <taxon>Araneoidea</taxon>
        <taxon>Araneidae</taxon>
        <taxon>Araneus</taxon>
    </lineage>
</organism>
<name>A0A4Y2QYZ5_ARAVE</name>
<gene>
    <name evidence="1" type="ORF">AVEN_91436_1</name>
</gene>
<comment type="caution">
    <text evidence="1">The sequence shown here is derived from an EMBL/GenBank/DDBJ whole genome shotgun (WGS) entry which is preliminary data.</text>
</comment>
<dbReference type="Proteomes" id="UP000499080">
    <property type="component" value="Unassembled WGS sequence"/>
</dbReference>
<keyword evidence="2" id="KW-1185">Reference proteome</keyword>
<sequence length="191" mass="21602">MLRCCFFERLNLELKTGNKEPSFSRIAESVATKIESVWAKACIVIVNHSRVLQMIQTYHGKYTNFKKSHKRDNTRCADYEDEETDCSSDISEVDLNLDTYKLSTSNRLISLTDPKYKHLTPFLSKSSQIKPGLLSTAVVGNRFGTSERAVAAIASSVLHYVGLITSNHSVLVVDRNKLRREKAKVGRDLKF</sequence>
<proteinExistence type="predicted"/>
<reference evidence="1 2" key="1">
    <citation type="journal article" date="2019" name="Sci. Rep.">
        <title>Orb-weaving spider Araneus ventricosus genome elucidates the spidroin gene catalogue.</title>
        <authorList>
            <person name="Kono N."/>
            <person name="Nakamura H."/>
            <person name="Ohtoshi R."/>
            <person name="Moran D.A.P."/>
            <person name="Shinohara A."/>
            <person name="Yoshida Y."/>
            <person name="Fujiwara M."/>
            <person name="Mori M."/>
            <person name="Tomita M."/>
            <person name="Arakawa K."/>
        </authorList>
    </citation>
    <scope>NUCLEOTIDE SEQUENCE [LARGE SCALE GENOMIC DNA]</scope>
</reference>